<evidence type="ECO:0000313" key="4">
    <source>
        <dbReference type="Proteomes" id="UP000606193"/>
    </source>
</evidence>
<dbReference type="PROSITE" id="PS51644">
    <property type="entry name" value="HTH_OST"/>
    <property type="match status" value="1"/>
</dbReference>
<evidence type="ECO:0000313" key="3">
    <source>
        <dbReference type="EMBL" id="MBC8562459.1"/>
    </source>
</evidence>
<evidence type="ECO:0000256" key="1">
    <source>
        <dbReference type="SAM" id="MobiDB-lite"/>
    </source>
</evidence>
<dbReference type="InterPro" id="IPR041966">
    <property type="entry name" value="LOTUS-like"/>
</dbReference>
<reference evidence="3 4" key="1">
    <citation type="submission" date="2020-08" db="EMBL/GenBank/DDBJ databases">
        <title>Genome public.</title>
        <authorList>
            <person name="Liu C."/>
            <person name="Sun Q."/>
        </authorList>
    </citation>
    <scope>NUCLEOTIDE SEQUENCE [LARGE SCALE GENOMIC DNA]</scope>
    <source>
        <strain evidence="3 4">NSJ-37</strain>
    </source>
</reference>
<comment type="caution">
    <text evidence="3">The sequence shown here is derived from an EMBL/GenBank/DDBJ whole genome shotgun (WGS) entry which is preliminary data.</text>
</comment>
<sequence length="281" mass="31847">MQKQDKIAVLIDGENISRKYIKLILDEVIEFGTPTYKRVYADFSEGSASAWKDELRKYALTPIFQINYTKNKNASDSAMIIDAMDILYTGNVTGFCLVTSDSDFTKLANRLREAGMLVIGMGEKKTPISLVSACETFKYLDLLYKAEDENKKQQKKKPAGGGNSQSGKKQKKESKKEAVPVYSYDDSFYDFYDDRSEESFLTKEELGDEIANIIDLKSDEDGWINQSEIGIQLSKRIPGFDPRNYGYSKLGKLIRSFDFLEIDAVPSPKNSKLSIVYVRIK</sequence>
<accession>A0ABR7N1E1</accession>
<dbReference type="Proteomes" id="UP000606193">
    <property type="component" value="Unassembled WGS sequence"/>
</dbReference>
<dbReference type="InterPro" id="IPR025605">
    <property type="entry name" value="OST-HTH/LOTUS_dom"/>
</dbReference>
<feature type="domain" description="HTH OST-type" evidence="2">
    <location>
        <begin position="202"/>
        <end position="281"/>
    </location>
</feature>
<dbReference type="Pfam" id="PF01936">
    <property type="entry name" value="NYN"/>
    <property type="match status" value="1"/>
</dbReference>
<protein>
    <submittedName>
        <fullName evidence="3">NYN domain-containing protein</fullName>
    </submittedName>
</protein>
<dbReference type="InterPro" id="IPR021139">
    <property type="entry name" value="NYN"/>
</dbReference>
<dbReference type="Pfam" id="PF12872">
    <property type="entry name" value="OST-HTH"/>
    <property type="match status" value="1"/>
</dbReference>
<feature type="region of interest" description="Disordered" evidence="1">
    <location>
        <begin position="151"/>
        <end position="178"/>
    </location>
</feature>
<evidence type="ECO:0000259" key="2">
    <source>
        <dbReference type="PROSITE" id="PS51644"/>
    </source>
</evidence>
<dbReference type="CDD" id="cd11297">
    <property type="entry name" value="PIN_LabA-like_N_1"/>
    <property type="match status" value="1"/>
</dbReference>
<name>A0ABR7N1E1_9FIRM</name>
<dbReference type="PANTHER" id="PTHR35811:SF1">
    <property type="entry name" value="HTH OST-TYPE DOMAIN-CONTAINING PROTEIN"/>
    <property type="match status" value="1"/>
</dbReference>
<dbReference type="Gene3D" id="3.40.50.1010">
    <property type="entry name" value="5'-nuclease"/>
    <property type="match status" value="1"/>
</dbReference>
<dbReference type="PANTHER" id="PTHR35811">
    <property type="entry name" value="SLR1870 PROTEIN"/>
    <property type="match status" value="1"/>
</dbReference>
<dbReference type="RefSeq" id="WP_022463598.1">
    <property type="nucleotide sequence ID" value="NZ_JACRSX010000007.1"/>
</dbReference>
<organism evidence="3 4">
    <name type="scientific">Jutongia huaianensis</name>
    <dbReference type="NCBI Taxonomy" id="2763668"/>
    <lineage>
        <taxon>Bacteria</taxon>
        <taxon>Bacillati</taxon>
        <taxon>Bacillota</taxon>
        <taxon>Clostridia</taxon>
        <taxon>Lachnospirales</taxon>
        <taxon>Lachnospiraceae</taxon>
        <taxon>Jutongia</taxon>
    </lineage>
</organism>
<proteinExistence type="predicted"/>
<dbReference type="CDD" id="cd10146">
    <property type="entry name" value="LabA_like_C"/>
    <property type="match status" value="1"/>
</dbReference>
<gene>
    <name evidence="3" type="ORF">H8704_07430</name>
</gene>
<dbReference type="EMBL" id="JACRSX010000007">
    <property type="protein sequence ID" value="MBC8562459.1"/>
    <property type="molecule type" value="Genomic_DNA"/>
</dbReference>
<keyword evidence="4" id="KW-1185">Reference proteome</keyword>
<dbReference type="Gene3D" id="3.30.420.610">
    <property type="entry name" value="LOTUS domain-like"/>
    <property type="match status" value="1"/>
</dbReference>